<dbReference type="InterPro" id="IPR036390">
    <property type="entry name" value="WH_DNA-bd_sf"/>
</dbReference>
<evidence type="ECO:0000313" key="6">
    <source>
        <dbReference type="EMBL" id="MEM5340764.1"/>
    </source>
</evidence>
<dbReference type="InterPro" id="IPR005119">
    <property type="entry name" value="LysR_subst-bd"/>
</dbReference>
<dbReference type="PROSITE" id="PS50931">
    <property type="entry name" value="HTH_LYSR"/>
    <property type="match status" value="1"/>
</dbReference>
<dbReference type="Pfam" id="PF03466">
    <property type="entry name" value="LysR_substrate"/>
    <property type="match status" value="1"/>
</dbReference>
<reference evidence="7 8" key="1">
    <citation type="journal article" date="2018" name="Int. J. Syst. Evol. Microbiol.">
        <title>Paraburkholderia azotifigens sp. nov., a nitrogen-fixing bacterium isolated from paddy soil.</title>
        <authorList>
            <person name="Choi G.M."/>
            <person name="Im W.T."/>
        </authorList>
    </citation>
    <scope>NUCLEOTIDE SEQUENCE [LARGE SCALE GENOMIC DNA]</scope>
    <source>
        <strain evidence="7 8">NF 2-5-3</strain>
    </source>
</reference>
<dbReference type="PANTHER" id="PTHR30537:SF5">
    <property type="entry name" value="HTH-TYPE TRANSCRIPTIONAL ACTIVATOR TTDR-RELATED"/>
    <property type="match status" value="1"/>
</dbReference>
<keyword evidence="4" id="KW-0804">Transcription</keyword>
<gene>
    <name evidence="7" type="ORF">FRZ40_26195</name>
    <name evidence="6" type="ORF">V4C56_14190</name>
</gene>
<comment type="caution">
    <text evidence="7">The sequence shown here is derived from an EMBL/GenBank/DDBJ whole genome shotgun (WGS) entry which is preliminary data.</text>
</comment>
<accession>A0A5C6VF55</accession>
<comment type="similarity">
    <text evidence="1">Belongs to the LysR transcriptional regulatory family.</text>
</comment>
<dbReference type="EMBL" id="JAZHGA010000008">
    <property type="protein sequence ID" value="MEM5340764.1"/>
    <property type="molecule type" value="Genomic_DNA"/>
</dbReference>
<dbReference type="EMBL" id="VOQS01000003">
    <property type="protein sequence ID" value="TXC83837.1"/>
    <property type="molecule type" value="Genomic_DNA"/>
</dbReference>
<feature type="domain" description="HTH lysR-type" evidence="5">
    <location>
        <begin position="1"/>
        <end position="58"/>
    </location>
</feature>
<dbReference type="Gene3D" id="3.40.190.290">
    <property type="match status" value="1"/>
</dbReference>
<dbReference type="FunFam" id="1.10.10.10:FF:000001">
    <property type="entry name" value="LysR family transcriptional regulator"/>
    <property type="match status" value="1"/>
</dbReference>
<evidence type="ECO:0000256" key="2">
    <source>
        <dbReference type="ARBA" id="ARBA00023015"/>
    </source>
</evidence>
<dbReference type="InterPro" id="IPR000847">
    <property type="entry name" value="LysR_HTH_N"/>
</dbReference>
<keyword evidence="2" id="KW-0805">Transcription regulation</keyword>
<dbReference type="SUPFAM" id="SSF53850">
    <property type="entry name" value="Periplasmic binding protein-like II"/>
    <property type="match status" value="1"/>
</dbReference>
<reference evidence="6 9" key="3">
    <citation type="submission" date="2024-01" db="EMBL/GenBank/DDBJ databases">
        <title>The diversity of rhizobia nodulating Mimosa spp. in eleven states of Brazil covering several biomes is determined by host plant, location, and edaphic factors.</title>
        <authorList>
            <person name="Rouws L."/>
            <person name="Barauna A."/>
            <person name="Beukes C."/>
            <person name="De Faria S.M."/>
            <person name="Gross E."/>
            <person name="Dos Reis Junior F.B."/>
            <person name="Simon M."/>
            <person name="Maluk M."/>
            <person name="Odee D.W."/>
            <person name="Kenicer G."/>
            <person name="Young J.P.W."/>
            <person name="Reis V.M."/>
            <person name="Zilli J."/>
            <person name="James E.K."/>
        </authorList>
    </citation>
    <scope>NUCLEOTIDE SEQUENCE [LARGE SCALE GENOMIC DNA]</scope>
    <source>
        <strain evidence="6 9">JPY530</strain>
    </source>
</reference>
<reference evidence="7" key="2">
    <citation type="submission" date="2019-08" db="EMBL/GenBank/DDBJ databases">
        <authorList>
            <person name="Im W.-T."/>
        </authorList>
    </citation>
    <scope>NUCLEOTIDE SEQUENCE</scope>
    <source>
        <strain evidence="7">NF 2-5-3</strain>
    </source>
</reference>
<dbReference type="Proteomes" id="UP001481677">
    <property type="component" value="Unassembled WGS sequence"/>
</dbReference>
<evidence type="ECO:0000313" key="7">
    <source>
        <dbReference type="EMBL" id="TXC83837.1"/>
    </source>
</evidence>
<dbReference type="GO" id="GO:0003700">
    <property type="term" value="F:DNA-binding transcription factor activity"/>
    <property type="evidence" value="ECO:0007669"/>
    <property type="project" value="InterPro"/>
</dbReference>
<protein>
    <submittedName>
        <fullName evidence="7">LysR family transcriptional regulator</fullName>
    </submittedName>
</protein>
<dbReference type="SUPFAM" id="SSF46785">
    <property type="entry name" value="Winged helix' DNA-binding domain"/>
    <property type="match status" value="1"/>
</dbReference>
<evidence type="ECO:0000313" key="8">
    <source>
        <dbReference type="Proteomes" id="UP000321776"/>
    </source>
</evidence>
<evidence type="ECO:0000256" key="3">
    <source>
        <dbReference type="ARBA" id="ARBA00023125"/>
    </source>
</evidence>
<dbReference type="Gene3D" id="1.10.10.10">
    <property type="entry name" value="Winged helix-like DNA-binding domain superfamily/Winged helix DNA-binding domain"/>
    <property type="match status" value="1"/>
</dbReference>
<dbReference type="AlphaFoldDB" id="A0A5C6VF55"/>
<evidence type="ECO:0000256" key="4">
    <source>
        <dbReference type="ARBA" id="ARBA00023163"/>
    </source>
</evidence>
<keyword evidence="9" id="KW-1185">Reference proteome</keyword>
<dbReference type="InterPro" id="IPR058163">
    <property type="entry name" value="LysR-type_TF_proteobact-type"/>
</dbReference>
<evidence type="ECO:0000256" key="1">
    <source>
        <dbReference type="ARBA" id="ARBA00009437"/>
    </source>
</evidence>
<dbReference type="PANTHER" id="PTHR30537">
    <property type="entry name" value="HTH-TYPE TRANSCRIPTIONAL REGULATOR"/>
    <property type="match status" value="1"/>
</dbReference>
<evidence type="ECO:0000259" key="5">
    <source>
        <dbReference type="PROSITE" id="PS50931"/>
    </source>
</evidence>
<dbReference type="GO" id="GO:0003677">
    <property type="term" value="F:DNA binding"/>
    <property type="evidence" value="ECO:0007669"/>
    <property type="project" value="UniProtKB-KW"/>
</dbReference>
<name>A0A5C6VF55_9BURK</name>
<organism evidence="7 8">
    <name type="scientific">Paraburkholderia azotifigens</name>
    <dbReference type="NCBI Taxonomy" id="2057004"/>
    <lineage>
        <taxon>Bacteria</taxon>
        <taxon>Pseudomonadati</taxon>
        <taxon>Pseudomonadota</taxon>
        <taxon>Betaproteobacteria</taxon>
        <taxon>Burkholderiales</taxon>
        <taxon>Burkholderiaceae</taxon>
        <taxon>Paraburkholderia</taxon>
    </lineage>
</organism>
<dbReference type="RefSeq" id="WP_147236069.1">
    <property type="nucleotide sequence ID" value="NZ_JAZHFZ010000005.1"/>
</dbReference>
<dbReference type="Proteomes" id="UP000321776">
    <property type="component" value="Unassembled WGS sequence"/>
</dbReference>
<dbReference type="InterPro" id="IPR036388">
    <property type="entry name" value="WH-like_DNA-bd_sf"/>
</dbReference>
<dbReference type="Pfam" id="PF00126">
    <property type="entry name" value="HTH_1"/>
    <property type="match status" value="1"/>
</dbReference>
<sequence>MNLQALRYFLMVSTTGSFLATARHFEVPASSVSRFIASLEKELGQQLFYRSTRAVRLTEQGQRYYSQVREAIDLLDGAAEQLAHRDASIRGLVRINAPEALGRLHIAQLINQLQARYPELSIELTLTDALIDPVQEGADIAIRVGPLVDSGLIGKVLSVQRYRLVASPEYLALHGTPQTPDELRKHACLLYKGQQGAQRWYFRPSSKESFEPVDVSGPLRSNNAEVLVAAAMAGRGIVLLPSWMFNQESFKEGKLSSVLTDWDRSASPDDRWIQILSPENRLRSQKVREVSAFLVDAIGSPPYWDRCDEHDVMTVFATETGER</sequence>
<keyword evidence="3" id="KW-0238">DNA-binding</keyword>
<evidence type="ECO:0000313" key="9">
    <source>
        <dbReference type="Proteomes" id="UP001481677"/>
    </source>
</evidence>
<proteinExistence type="inferred from homology"/>
<dbReference type="CDD" id="cd08422">
    <property type="entry name" value="PBP2_CrgA_like"/>
    <property type="match status" value="1"/>
</dbReference>